<dbReference type="Proteomes" id="UP000800038">
    <property type="component" value="Unassembled WGS sequence"/>
</dbReference>
<name>A0A6A5SF15_9PLEO</name>
<dbReference type="EMBL" id="ML976086">
    <property type="protein sequence ID" value="KAF1939231.1"/>
    <property type="molecule type" value="Genomic_DNA"/>
</dbReference>
<evidence type="ECO:0000313" key="2">
    <source>
        <dbReference type="EMBL" id="KAF1939231.1"/>
    </source>
</evidence>
<gene>
    <name evidence="2" type="ORF">EJ02DRAFT_457178</name>
</gene>
<keyword evidence="3" id="KW-1185">Reference proteome</keyword>
<proteinExistence type="predicted"/>
<feature type="region of interest" description="Disordered" evidence="1">
    <location>
        <begin position="1"/>
        <end position="24"/>
    </location>
</feature>
<sequence length="119" mass="13548">MVSNSRKPFQYKPPRTPRVSKTSRTEISLETRAFIASAALLGNVSDQAIAAALYRDRSGISKLMKRIQDNAESGDFDIWDPVLFQDDIGRGRSEVLSQEQKDEIVRITTQDRNHRKEEP</sequence>
<organism evidence="2 3">
    <name type="scientific">Clathrospora elynae</name>
    <dbReference type="NCBI Taxonomy" id="706981"/>
    <lineage>
        <taxon>Eukaryota</taxon>
        <taxon>Fungi</taxon>
        <taxon>Dikarya</taxon>
        <taxon>Ascomycota</taxon>
        <taxon>Pezizomycotina</taxon>
        <taxon>Dothideomycetes</taxon>
        <taxon>Pleosporomycetidae</taxon>
        <taxon>Pleosporales</taxon>
        <taxon>Diademaceae</taxon>
        <taxon>Clathrospora</taxon>
    </lineage>
</organism>
<dbReference type="OrthoDB" id="3785484at2759"/>
<evidence type="ECO:0000256" key="1">
    <source>
        <dbReference type="SAM" id="MobiDB-lite"/>
    </source>
</evidence>
<protein>
    <submittedName>
        <fullName evidence="2">Uncharacterized protein</fullName>
    </submittedName>
</protein>
<reference evidence="2" key="1">
    <citation type="journal article" date="2020" name="Stud. Mycol.">
        <title>101 Dothideomycetes genomes: a test case for predicting lifestyles and emergence of pathogens.</title>
        <authorList>
            <person name="Haridas S."/>
            <person name="Albert R."/>
            <person name="Binder M."/>
            <person name="Bloem J."/>
            <person name="Labutti K."/>
            <person name="Salamov A."/>
            <person name="Andreopoulos B."/>
            <person name="Baker S."/>
            <person name="Barry K."/>
            <person name="Bills G."/>
            <person name="Bluhm B."/>
            <person name="Cannon C."/>
            <person name="Castanera R."/>
            <person name="Culley D."/>
            <person name="Daum C."/>
            <person name="Ezra D."/>
            <person name="Gonzalez J."/>
            <person name="Henrissat B."/>
            <person name="Kuo A."/>
            <person name="Liang C."/>
            <person name="Lipzen A."/>
            <person name="Lutzoni F."/>
            <person name="Magnuson J."/>
            <person name="Mondo S."/>
            <person name="Nolan M."/>
            <person name="Ohm R."/>
            <person name="Pangilinan J."/>
            <person name="Park H.-J."/>
            <person name="Ramirez L."/>
            <person name="Alfaro M."/>
            <person name="Sun H."/>
            <person name="Tritt A."/>
            <person name="Yoshinaga Y."/>
            <person name="Zwiers L.-H."/>
            <person name="Turgeon B."/>
            <person name="Goodwin S."/>
            <person name="Spatafora J."/>
            <person name="Crous P."/>
            <person name="Grigoriev I."/>
        </authorList>
    </citation>
    <scope>NUCLEOTIDE SEQUENCE</scope>
    <source>
        <strain evidence="2">CBS 161.51</strain>
    </source>
</reference>
<evidence type="ECO:0000313" key="3">
    <source>
        <dbReference type="Proteomes" id="UP000800038"/>
    </source>
</evidence>
<dbReference type="AlphaFoldDB" id="A0A6A5SF15"/>
<accession>A0A6A5SF15</accession>